<gene>
    <name evidence="3" type="ORF">EI983_12510</name>
</gene>
<sequence>MIRAFFSRLRRGFRDEEGSAAVEFVIIFPVIATMIVLTLEMGFITLRQTMLERGLDMAVREVRLGTGSAPEHDDIKDLICQNSLILSDCSNNLFLEMVPSDPRAFAGLHELTSCTDAAVPSRPVRSFTPGQQNQLVMLRACVLYDPLFPEALLPRVLTADDFGKSAIIAVTAFVQEPV</sequence>
<keyword evidence="1" id="KW-0812">Transmembrane</keyword>
<dbReference type="RefSeq" id="WP_157707728.1">
    <property type="nucleotide sequence ID" value="NZ_CP034348.1"/>
</dbReference>
<proteinExistence type="predicted"/>
<evidence type="ECO:0000259" key="2">
    <source>
        <dbReference type="Pfam" id="PF07811"/>
    </source>
</evidence>
<dbReference type="Pfam" id="PF07811">
    <property type="entry name" value="TadE"/>
    <property type="match status" value="1"/>
</dbReference>
<evidence type="ECO:0000256" key="1">
    <source>
        <dbReference type="SAM" id="Phobius"/>
    </source>
</evidence>
<protein>
    <submittedName>
        <fullName evidence="3">Pilus assembly protein</fullName>
    </submittedName>
</protein>
<dbReference type="KEGG" id="rom:EI983_12510"/>
<feature type="transmembrane region" description="Helical" evidence="1">
    <location>
        <begin position="21"/>
        <end position="44"/>
    </location>
</feature>
<accession>A0A6I6IU77</accession>
<organism evidence="3 4">
    <name type="scientific">Roseovarius faecimaris</name>
    <dbReference type="NCBI Taxonomy" id="2494550"/>
    <lineage>
        <taxon>Bacteria</taxon>
        <taxon>Pseudomonadati</taxon>
        <taxon>Pseudomonadota</taxon>
        <taxon>Alphaproteobacteria</taxon>
        <taxon>Rhodobacterales</taxon>
        <taxon>Roseobacteraceae</taxon>
        <taxon>Roseovarius</taxon>
    </lineage>
</organism>
<keyword evidence="1" id="KW-0472">Membrane</keyword>
<dbReference type="Proteomes" id="UP000428330">
    <property type="component" value="Chromosome"/>
</dbReference>
<evidence type="ECO:0000313" key="4">
    <source>
        <dbReference type="Proteomes" id="UP000428330"/>
    </source>
</evidence>
<keyword evidence="4" id="KW-1185">Reference proteome</keyword>
<dbReference type="EMBL" id="CP034348">
    <property type="protein sequence ID" value="QGX99047.1"/>
    <property type="molecule type" value="Genomic_DNA"/>
</dbReference>
<evidence type="ECO:0000313" key="3">
    <source>
        <dbReference type="EMBL" id="QGX99047.1"/>
    </source>
</evidence>
<dbReference type="OrthoDB" id="7907064at2"/>
<dbReference type="InterPro" id="IPR012495">
    <property type="entry name" value="TadE-like_dom"/>
</dbReference>
<reference evidence="4" key="1">
    <citation type="submission" date="2018-12" db="EMBL/GenBank/DDBJ databases">
        <title>Complete genome sequence of Roseovarius sp. MME-070.</title>
        <authorList>
            <person name="Nam Y.-D."/>
            <person name="Kang J."/>
            <person name="Chung W.-H."/>
            <person name="Park Y.S."/>
        </authorList>
    </citation>
    <scope>NUCLEOTIDE SEQUENCE [LARGE SCALE GENOMIC DNA]</scope>
    <source>
        <strain evidence="4">MME-070</strain>
    </source>
</reference>
<dbReference type="AlphaFoldDB" id="A0A6I6IU77"/>
<feature type="domain" description="TadE-like" evidence="2">
    <location>
        <begin position="18"/>
        <end position="60"/>
    </location>
</feature>
<name>A0A6I6IU77_9RHOB</name>
<keyword evidence="1" id="KW-1133">Transmembrane helix</keyword>